<feature type="region of interest" description="Disordered" evidence="1">
    <location>
        <begin position="1"/>
        <end position="91"/>
    </location>
</feature>
<dbReference type="Proteomes" id="UP000515976">
    <property type="component" value="Chromosome"/>
</dbReference>
<evidence type="ECO:0000313" key="2">
    <source>
        <dbReference type="EMBL" id="QNN48975.1"/>
    </source>
</evidence>
<evidence type="ECO:0000313" key="3">
    <source>
        <dbReference type="Proteomes" id="UP000515976"/>
    </source>
</evidence>
<feature type="compositionally biased region" description="Low complexity" evidence="1">
    <location>
        <begin position="75"/>
        <end position="91"/>
    </location>
</feature>
<organism evidence="2 3">
    <name type="scientific">Phycicoccus endophyticus</name>
    <dbReference type="NCBI Taxonomy" id="1690220"/>
    <lineage>
        <taxon>Bacteria</taxon>
        <taxon>Bacillati</taxon>
        <taxon>Actinomycetota</taxon>
        <taxon>Actinomycetes</taxon>
        <taxon>Micrococcales</taxon>
        <taxon>Intrasporangiaceae</taxon>
        <taxon>Phycicoccus</taxon>
    </lineage>
</organism>
<reference evidence="2 3" key="1">
    <citation type="submission" date="2020-08" db="EMBL/GenBank/DDBJ databases">
        <title>Genome sequence of Phycicoccus endophyticus JCM 31784T.</title>
        <authorList>
            <person name="Hyun D.-W."/>
            <person name="Bae J.-W."/>
        </authorList>
    </citation>
    <scope>NUCLEOTIDE SEQUENCE [LARGE SCALE GENOMIC DNA]</scope>
    <source>
        <strain evidence="2 3">JCM 31784</strain>
    </source>
</reference>
<dbReference type="KEGG" id="pei:H9L10_11990"/>
<gene>
    <name evidence="2" type="ORF">H9L10_11990</name>
</gene>
<proteinExistence type="predicted"/>
<dbReference type="EMBL" id="CP060712">
    <property type="protein sequence ID" value="QNN48975.1"/>
    <property type="molecule type" value="Genomic_DNA"/>
</dbReference>
<evidence type="ECO:0000256" key="1">
    <source>
        <dbReference type="SAM" id="MobiDB-lite"/>
    </source>
</evidence>
<accession>A0A7G9R050</accession>
<sequence length="238" mass="25081">MTTTSIPSRNAGVCSASQSFTHAPDRPGANPSIRPGPAVSASTNEVSHGSVRRQPGSARTRRTDRARVSSIPSTRTGSGAGSHRAAAATSARWAVGQDTRWVRATSLTARFPEAISVASAVRNRLVSRARVGIASDCCVNEPVPQSGSGQASHRLHHHSSITCPHASRSFTRTSGRSFTRVVRTPHAGQGAARSRCPMTPFRSLLLSRSRLVTTNSPSSPNSTAVLSIMLVASLLLKE</sequence>
<keyword evidence="3" id="KW-1185">Reference proteome</keyword>
<protein>
    <submittedName>
        <fullName evidence="2">Uncharacterized protein</fullName>
    </submittedName>
</protein>
<dbReference type="AlphaFoldDB" id="A0A7G9R050"/>
<name>A0A7G9R050_9MICO</name>